<dbReference type="GO" id="GO:0030261">
    <property type="term" value="P:chromosome condensation"/>
    <property type="evidence" value="ECO:0000318"/>
    <property type="project" value="GO_Central"/>
</dbReference>
<feature type="compositionally biased region" description="Basic and acidic residues" evidence="1">
    <location>
        <begin position="25"/>
        <end position="35"/>
    </location>
</feature>
<dbReference type="GO" id="GO:0005634">
    <property type="term" value="C:nucleus"/>
    <property type="evidence" value="ECO:0000318"/>
    <property type="project" value="GO_Central"/>
</dbReference>
<keyword evidence="3" id="KW-1185">Reference proteome</keyword>
<dbReference type="GO" id="GO:0031492">
    <property type="term" value="F:nucleosomal DNA binding"/>
    <property type="evidence" value="ECO:0000318"/>
    <property type="project" value="GO_Central"/>
</dbReference>
<gene>
    <name evidence="2" type="ORF">TVAG_091350</name>
</gene>
<dbReference type="VEuPathDB" id="TrichDB:TVAG_091350"/>
<dbReference type="KEGG" id="tva:4743306"/>
<accession>A2GB05</accession>
<dbReference type="GO" id="GO:0045910">
    <property type="term" value="P:negative regulation of DNA recombination"/>
    <property type="evidence" value="ECO:0000318"/>
    <property type="project" value="GO_Central"/>
</dbReference>
<organism evidence="2 3">
    <name type="scientific">Trichomonas vaginalis (strain ATCC PRA-98 / G3)</name>
    <dbReference type="NCBI Taxonomy" id="412133"/>
    <lineage>
        <taxon>Eukaryota</taxon>
        <taxon>Metamonada</taxon>
        <taxon>Parabasalia</taxon>
        <taxon>Trichomonadida</taxon>
        <taxon>Trichomonadidae</taxon>
        <taxon>Trichomonas</taxon>
    </lineage>
</organism>
<proteinExistence type="predicted"/>
<feature type="compositionally biased region" description="Basic residues" evidence="1">
    <location>
        <begin position="380"/>
        <end position="392"/>
    </location>
</feature>
<feature type="compositionally biased region" description="Basic residues" evidence="1">
    <location>
        <begin position="1"/>
        <end position="10"/>
    </location>
</feature>
<dbReference type="EMBL" id="DS114866">
    <property type="protein sequence ID" value="EAX85664.1"/>
    <property type="molecule type" value="Genomic_DNA"/>
</dbReference>
<dbReference type="Proteomes" id="UP000001542">
    <property type="component" value="Unassembled WGS sequence"/>
</dbReference>
<protein>
    <submittedName>
        <fullName evidence="2">Uncharacterized protein</fullName>
    </submittedName>
</protein>
<name>A2GB05_TRIV3</name>
<dbReference type="GO" id="GO:0003690">
    <property type="term" value="F:double-stranded DNA binding"/>
    <property type="evidence" value="ECO:0000318"/>
    <property type="project" value="GO_Central"/>
</dbReference>
<reference evidence="2" key="2">
    <citation type="journal article" date="2007" name="Science">
        <title>Draft genome sequence of the sexually transmitted pathogen Trichomonas vaginalis.</title>
        <authorList>
            <person name="Carlton J.M."/>
            <person name="Hirt R.P."/>
            <person name="Silva J.C."/>
            <person name="Delcher A.L."/>
            <person name="Schatz M."/>
            <person name="Zhao Q."/>
            <person name="Wortman J.R."/>
            <person name="Bidwell S.L."/>
            <person name="Alsmark U.C.M."/>
            <person name="Besteiro S."/>
            <person name="Sicheritz-Ponten T."/>
            <person name="Noel C.J."/>
            <person name="Dacks J.B."/>
            <person name="Foster P.G."/>
            <person name="Simillion C."/>
            <person name="Van de Peer Y."/>
            <person name="Miranda-Saavedra D."/>
            <person name="Barton G.J."/>
            <person name="Westrop G.D."/>
            <person name="Mueller S."/>
            <person name="Dessi D."/>
            <person name="Fiori P.L."/>
            <person name="Ren Q."/>
            <person name="Paulsen I."/>
            <person name="Zhang H."/>
            <person name="Bastida-Corcuera F.D."/>
            <person name="Simoes-Barbosa A."/>
            <person name="Brown M.T."/>
            <person name="Hayes R.D."/>
            <person name="Mukherjee M."/>
            <person name="Okumura C.Y."/>
            <person name="Schneider R."/>
            <person name="Smith A.J."/>
            <person name="Vanacova S."/>
            <person name="Villalvazo M."/>
            <person name="Haas B.J."/>
            <person name="Pertea M."/>
            <person name="Feldblyum T.V."/>
            <person name="Utterback T.R."/>
            <person name="Shu C.L."/>
            <person name="Osoegawa K."/>
            <person name="de Jong P.J."/>
            <person name="Hrdy I."/>
            <person name="Horvathova L."/>
            <person name="Zubacova Z."/>
            <person name="Dolezal P."/>
            <person name="Malik S.B."/>
            <person name="Logsdon J.M. Jr."/>
            <person name="Henze K."/>
            <person name="Gupta A."/>
            <person name="Wang C.C."/>
            <person name="Dunne R.L."/>
            <person name="Upcroft J.A."/>
            <person name="Upcroft P."/>
            <person name="White O."/>
            <person name="Salzberg S.L."/>
            <person name="Tang P."/>
            <person name="Chiu C.-H."/>
            <person name="Lee Y.-S."/>
            <person name="Embley T.M."/>
            <person name="Coombs G.H."/>
            <person name="Mottram J.C."/>
            <person name="Tachezy J."/>
            <person name="Fraser-Liggett C.M."/>
            <person name="Johnson P.J."/>
        </authorList>
    </citation>
    <scope>NUCLEOTIDE SEQUENCE [LARGE SCALE GENOMIC DNA]</scope>
    <source>
        <strain evidence="2">G3</strain>
    </source>
</reference>
<dbReference type="RefSeq" id="XP_001298594.1">
    <property type="nucleotide sequence ID" value="XM_001298593.1"/>
</dbReference>
<feature type="region of interest" description="Disordered" evidence="1">
    <location>
        <begin position="1"/>
        <end position="36"/>
    </location>
</feature>
<dbReference type="VEuPathDB" id="TrichDB:TVAGG3_0477190"/>
<evidence type="ECO:0000256" key="1">
    <source>
        <dbReference type="SAM" id="MobiDB-lite"/>
    </source>
</evidence>
<feature type="region of interest" description="Disordered" evidence="1">
    <location>
        <begin position="376"/>
        <end position="440"/>
    </location>
</feature>
<dbReference type="InParanoid" id="A2GB05"/>
<feature type="compositionally biased region" description="Basic and acidic residues" evidence="1">
    <location>
        <begin position="393"/>
        <end position="423"/>
    </location>
</feature>
<evidence type="ECO:0000313" key="2">
    <source>
        <dbReference type="EMBL" id="EAX85664.1"/>
    </source>
</evidence>
<dbReference type="AlphaFoldDB" id="A2GB05"/>
<evidence type="ECO:0000313" key="3">
    <source>
        <dbReference type="Proteomes" id="UP000001542"/>
    </source>
</evidence>
<reference evidence="2" key="1">
    <citation type="submission" date="2006-10" db="EMBL/GenBank/DDBJ databases">
        <authorList>
            <person name="Amadeo P."/>
            <person name="Zhao Q."/>
            <person name="Wortman J."/>
            <person name="Fraser-Liggett C."/>
            <person name="Carlton J."/>
        </authorList>
    </citation>
    <scope>NUCLEOTIDE SEQUENCE</scope>
    <source>
        <strain evidence="2">G3</strain>
    </source>
</reference>
<sequence length="509" mass="57714">MSHHHHSNKNTHHDKGTVNPSKNSQSDEKHNDTHSNDPFVYLYSQVIPKDGKKISSFQYKLNRKTKKSEESLNVMNLPTLNPLKNGQLYILALKNDGNYMTSTATGFIPDMATITVTRETLTGSVVLEKMTNNSGKLRHANSITNLIDSSFPIPNGAVVLRILQAGTASNSFETIASLLVEGYPETIKVNISKPEEKYSQSFAFQQLPTVPRRLAPTYPYYSVENGTVTEVHGDKKYVTKDFPDSARNTPSILICQVEQNFEIHVLTSFPFGGSETIILDCLNRKNEPRSLDSIKFENWNIKRTSKRLNTSYTKDEILPGMVFVKIVRKNVDDIIQIYDTLYPGPRYKDVKVRLTITKPTGALGLLNTVPIPDTKILPGFRKHSHSSNHKQPKKEEEKPKEKETPKKPEKKEPKKEEKKDEKKSPKKKQEKPSPAKPKPVVEEYYYYYSDEDEPPVQNVTIYVDEDGNIIEGEGAGVQKGKKISDVLKKMNESGAKVNVKEEDEIYFRI</sequence>